<protein>
    <submittedName>
        <fullName evidence="2">Uncharacterized protein</fullName>
    </submittedName>
</protein>
<feature type="compositionally biased region" description="Low complexity" evidence="1">
    <location>
        <begin position="78"/>
        <end position="101"/>
    </location>
</feature>
<accession>A0A8K0URH8</accession>
<keyword evidence="3" id="KW-1185">Reference proteome</keyword>
<name>A0A8K0URH8_9AGAR</name>
<feature type="compositionally biased region" description="Polar residues" evidence="1">
    <location>
        <begin position="353"/>
        <end position="362"/>
    </location>
</feature>
<feature type="region of interest" description="Disordered" evidence="1">
    <location>
        <begin position="340"/>
        <end position="381"/>
    </location>
</feature>
<feature type="compositionally biased region" description="Low complexity" evidence="1">
    <location>
        <begin position="184"/>
        <end position="198"/>
    </location>
</feature>
<feature type="region of interest" description="Disordered" evidence="1">
    <location>
        <begin position="502"/>
        <end position="706"/>
    </location>
</feature>
<sequence length="823" mass="88407">MSMARPPDNSTSQGSPRRETPRVAPYLTHEVTHHGQVTLVPPQNAGRIRKTKKGESVGGGRRREREREEPRFNTAVPSSATRRARTTSARIPRQPQTPQTQVVELRITRDSEIPEYPPPSFQEAILTPPVLPETLSYATPSQPATPMSAVLPQSAHLGRSAGNVNSPLLTASSRLPMLSQPQTPSMSPLALSAASTPRPLQPPLPPSSTLAVSTTSTPPRSRLSPELLELRPIPQSSIEDEPEGSDGETGVRSDGAPSRPMTPESSANQWDSDRRLGVPLDDRVYRERLRLEAAESTLALVNTPRPAPVQIPEENGRPRLRGKSRCSRCEGLKPLDCARANEMRHPGDDSDEPLSSATSSRRPSPLRPDTASLPCSPMAVGTPLSATMNPWSSSLTLSSSSSVMSPTRPSGLLKRKESVILRKLFGAKSKEPEKPQEPEVKDELLGSWEVVDSGDLDSTPYARRPGLDREPSNSSTWTQVTVPTSPVFINRPVRPLLHAPSTFSLSASRPSPSQESPSGSQGSSSEPSPADKSKSRRKPPPPPPPRKLRQSPSVVWKTSAESANDVTSPTPESNGSIPAKVNFPSTTSLRSRPGPPLAPLTVPKNISCNEEAGPSAVPYTPSYATSEPSSSPPGSPSTPCHHYPGRPLPQVPYEPSPLARPVCPSLSPASPASSPLSYAEFPLSSSSPSPPSTPAHNVTRARPQPIEYSNLTELDVLASRLEDGGRDGRHYEDLLLLSEFAGPARPAISISSPSPSASTAPFLGRIETQRRRVLRDGRVKLKLALFGTVVDRCGICLSQFKDEELAALSRTCPLCRAPLDVSS</sequence>
<feature type="compositionally biased region" description="Low complexity" evidence="1">
    <location>
        <begin position="502"/>
        <end position="530"/>
    </location>
</feature>
<feature type="compositionally biased region" description="Polar residues" evidence="1">
    <location>
        <begin position="559"/>
        <end position="576"/>
    </location>
</feature>
<dbReference type="Proteomes" id="UP000813824">
    <property type="component" value="Unassembled WGS sequence"/>
</dbReference>
<feature type="region of interest" description="Disordered" evidence="1">
    <location>
        <begin position="177"/>
        <end position="274"/>
    </location>
</feature>
<evidence type="ECO:0000313" key="2">
    <source>
        <dbReference type="EMBL" id="KAH8101083.1"/>
    </source>
</evidence>
<dbReference type="AlphaFoldDB" id="A0A8K0URH8"/>
<dbReference type="OrthoDB" id="8062037at2759"/>
<evidence type="ECO:0000313" key="3">
    <source>
        <dbReference type="Proteomes" id="UP000813824"/>
    </source>
</evidence>
<evidence type="ECO:0000256" key="1">
    <source>
        <dbReference type="SAM" id="MobiDB-lite"/>
    </source>
</evidence>
<gene>
    <name evidence="2" type="ORF">BXZ70DRAFT_107383</name>
</gene>
<reference evidence="2" key="1">
    <citation type="journal article" date="2021" name="New Phytol.">
        <title>Evolutionary innovations through gain and loss of genes in the ectomycorrhizal Boletales.</title>
        <authorList>
            <person name="Wu G."/>
            <person name="Miyauchi S."/>
            <person name="Morin E."/>
            <person name="Kuo A."/>
            <person name="Drula E."/>
            <person name="Varga T."/>
            <person name="Kohler A."/>
            <person name="Feng B."/>
            <person name="Cao Y."/>
            <person name="Lipzen A."/>
            <person name="Daum C."/>
            <person name="Hundley H."/>
            <person name="Pangilinan J."/>
            <person name="Johnson J."/>
            <person name="Barry K."/>
            <person name="LaButti K."/>
            <person name="Ng V."/>
            <person name="Ahrendt S."/>
            <person name="Min B."/>
            <person name="Choi I.G."/>
            <person name="Park H."/>
            <person name="Plett J.M."/>
            <person name="Magnuson J."/>
            <person name="Spatafora J.W."/>
            <person name="Nagy L.G."/>
            <person name="Henrissat B."/>
            <person name="Grigoriev I.V."/>
            <person name="Yang Z.L."/>
            <person name="Xu J."/>
            <person name="Martin F.M."/>
        </authorList>
    </citation>
    <scope>NUCLEOTIDE SEQUENCE</scope>
    <source>
        <strain evidence="2">KKN 215</strain>
    </source>
</reference>
<organism evidence="2 3">
    <name type="scientific">Cristinia sonorae</name>
    <dbReference type="NCBI Taxonomy" id="1940300"/>
    <lineage>
        <taxon>Eukaryota</taxon>
        <taxon>Fungi</taxon>
        <taxon>Dikarya</taxon>
        <taxon>Basidiomycota</taxon>
        <taxon>Agaricomycotina</taxon>
        <taxon>Agaricomycetes</taxon>
        <taxon>Agaricomycetidae</taxon>
        <taxon>Agaricales</taxon>
        <taxon>Pleurotineae</taxon>
        <taxon>Stephanosporaceae</taxon>
        <taxon>Cristinia</taxon>
    </lineage>
</organism>
<feature type="region of interest" description="Disordered" evidence="1">
    <location>
        <begin position="426"/>
        <end position="480"/>
    </location>
</feature>
<feature type="region of interest" description="Disordered" evidence="1">
    <location>
        <begin position="1"/>
        <end position="101"/>
    </location>
</feature>
<feature type="compositionally biased region" description="Basic and acidic residues" evidence="1">
    <location>
        <begin position="61"/>
        <end position="71"/>
    </location>
</feature>
<feature type="compositionally biased region" description="Pro residues" evidence="1">
    <location>
        <begin position="646"/>
        <end position="655"/>
    </location>
</feature>
<dbReference type="EMBL" id="JAEVFJ010000013">
    <property type="protein sequence ID" value="KAH8101083.1"/>
    <property type="molecule type" value="Genomic_DNA"/>
</dbReference>
<feature type="compositionally biased region" description="Basic and acidic residues" evidence="1">
    <location>
        <begin position="428"/>
        <end position="444"/>
    </location>
</feature>
<feature type="region of interest" description="Disordered" evidence="1">
    <location>
        <begin position="303"/>
        <end position="326"/>
    </location>
</feature>
<feature type="compositionally biased region" description="Low complexity" evidence="1">
    <location>
        <begin position="207"/>
        <end position="232"/>
    </location>
</feature>
<comment type="caution">
    <text evidence="2">The sequence shown here is derived from an EMBL/GenBank/DDBJ whole genome shotgun (WGS) entry which is preliminary data.</text>
</comment>
<proteinExistence type="predicted"/>
<feature type="compositionally biased region" description="Low complexity" evidence="1">
    <location>
        <begin position="664"/>
        <end position="687"/>
    </location>
</feature>